<dbReference type="Gene3D" id="3.80.10.10">
    <property type="entry name" value="Ribonuclease Inhibitor"/>
    <property type="match status" value="1"/>
</dbReference>
<feature type="non-terminal residue" evidence="1">
    <location>
        <position position="1"/>
    </location>
</feature>
<reference evidence="1" key="1">
    <citation type="submission" date="2015-07" db="EMBL/GenBank/DDBJ databases">
        <title>Adaptation to a free-living lifestyle via gene acquisitions in the diplomonad Trepomonas sp. PC1.</title>
        <authorList>
            <person name="Xu F."/>
            <person name="Jerlstrom-Hultqvist J."/>
            <person name="Kolisko M."/>
            <person name="Simpson A.G.B."/>
            <person name="Roger A.J."/>
            <person name="Svard S.G."/>
            <person name="Andersson J.O."/>
        </authorList>
    </citation>
    <scope>NUCLEOTIDE SEQUENCE</scope>
    <source>
        <strain evidence="1">PC1</strain>
    </source>
</reference>
<proteinExistence type="predicted"/>
<dbReference type="InterPro" id="IPR026906">
    <property type="entry name" value="LRR_5"/>
</dbReference>
<dbReference type="Pfam" id="PF13306">
    <property type="entry name" value="LRR_5"/>
    <property type="match status" value="1"/>
</dbReference>
<protein>
    <submittedName>
        <fullName evidence="1">Leucine rich repeats-containing protein</fullName>
    </submittedName>
</protein>
<organism evidence="1">
    <name type="scientific">Trepomonas sp. PC1</name>
    <dbReference type="NCBI Taxonomy" id="1076344"/>
    <lineage>
        <taxon>Eukaryota</taxon>
        <taxon>Metamonada</taxon>
        <taxon>Diplomonadida</taxon>
        <taxon>Hexamitidae</taxon>
        <taxon>Hexamitinae</taxon>
        <taxon>Trepomonas</taxon>
    </lineage>
</organism>
<dbReference type="InterPro" id="IPR032675">
    <property type="entry name" value="LRR_dom_sf"/>
</dbReference>
<gene>
    <name evidence="1" type="ORF">TPC1_20084</name>
</gene>
<dbReference type="SUPFAM" id="SSF52058">
    <property type="entry name" value="L domain-like"/>
    <property type="match status" value="1"/>
</dbReference>
<dbReference type="EMBL" id="GDID01005989">
    <property type="protein sequence ID" value="JAP90617.1"/>
    <property type="molecule type" value="Transcribed_RNA"/>
</dbReference>
<accession>A0A146K1J6</accession>
<dbReference type="AlphaFoldDB" id="A0A146K1J6"/>
<name>A0A146K1J6_9EUKA</name>
<sequence length="188" mass="21197">NRFMFLVDQVLIFPKNITVVPDNIYKDEPFVNAIIGLNILKIGFRAFLNTNAQFVYLPKCELLQIESFSNSLLVNIIAPNVQNISKGAFQSCFSLQDCSFPNCKNVEDGELGAFHSCKSIANLDIGSGKIDKTNSMKSLKYIKGSFGDREVETIQNDFHIKALHLGRIEQACQFMQAKMRILKHMAKN</sequence>
<feature type="non-terminal residue" evidence="1">
    <location>
        <position position="188"/>
    </location>
</feature>
<evidence type="ECO:0000313" key="1">
    <source>
        <dbReference type="EMBL" id="JAP90617.1"/>
    </source>
</evidence>